<keyword evidence="3" id="KW-1185">Reference proteome</keyword>
<proteinExistence type="predicted"/>
<accession>A0A9D4S2L3</accession>
<dbReference type="Pfam" id="PF13637">
    <property type="entry name" value="Ank_4"/>
    <property type="match status" value="1"/>
</dbReference>
<protein>
    <submittedName>
        <fullName evidence="2">Uncharacterized protein</fullName>
    </submittedName>
</protein>
<dbReference type="Proteomes" id="UP000828390">
    <property type="component" value="Unassembled WGS sequence"/>
</dbReference>
<reference evidence="2" key="2">
    <citation type="submission" date="2020-11" db="EMBL/GenBank/DDBJ databases">
        <authorList>
            <person name="McCartney M.A."/>
            <person name="Auch B."/>
            <person name="Kono T."/>
            <person name="Mallez S."/>
            <person name="Becker A."/>
            <person name="Gohl D.M."/>
            <person name="Silverstein K.A.T."/>
            <person name="Koren S."/>
            <person name="Bechman K.B."/>
            <person name="Herman A."/>
            <person name="Abrahante J.E."/>
            <person name="Garbe J."/>
        </authorList>
    </citation>
    <scope>NUCLEOTIDE SEQUENCE</scope>
    <source>
        <strain evidence="2">Duluth1</strain>
        <tissue evidence="2">Whole animal</tissue>
    </source>
</reference>
<evidence type="ECO:0000313" key="2">
    <source>
        <dbReference type="EMBL" id="KAH3888193.1"/>
    </source>
</evidence>
<comment type="caution">
    <text evidence="2">The sequence shown here is derived from an EMBL/GenBank/DDBJ whole genome shotgun (WGS) entry which is preliminary data.</text>
</comment>
<dbReference type="PROSITE" id="PS50088">
    <property type="entry name" value="ANK_REPEAT"/>
    <property type="match status" value="1"/>
</dbReference>
<dbReference type="SUPFAM" id="SSF48403">
    <property type="entry name" value="Ankyrin repeat"/>
    <property type="match status" value="1"/>
</dbReference>
<dbReference type="InterPro" id="IPR002110">
    <property type="entry name" value="Ankyrin_rpt"/>
</dbReference>
<dbReference type="Gene3D" id="1.25.40.20">
    <property type="entry name" value="Ankyrin repeat-containing domain"/>
    <property type="match status" value="1"/>
</dbReference>
<dbReference type="EMBL" id="JAIWYP010000001">
    <property type="protein sequence ID" value="KAH3888193.1"/>
    <property type="molecule type" value="Genomic_DNA"/>
</dbReference>
<dbReference type="PROSITE" id="PS50297">
    <property type="entry name" value="ANK_REP_REGION"/>
    <property type="match status" value="1"/>
</dbReference>
<dbReference type="AlphaFoldDB" id="A0A9D4S2L3"/>
<dbReference type="SMART" id="SM00248">
    <property type="entry name" value="ANK"/>
    <property type="match status" value="1"/>
</dbReference>
<gene>
    <name evidence="2" type="ORF">DPMN_012223</name>
</gene>
<organism evidence="2 3">
    <name type="scientific">Dreissena polymorpha</name>
    <name type="common">Zebra mussel</name>
    <name type="synonym">Mytilus polymorpha</name>
    <dbReference type="NCBI Taxonomy" id="45954"/>
    <lineage>
        <taxon>Eukaryota</taxon>
        <taxon>Metazoa</taxon>
        <taxon>Spiralia</taxon>
        <taxon>Lophotrochozoa</taxon>
        <taxon>Mollusca</taxon>
        <taxon>Bivalvia</taxon>
        <taxon>Autobranchia</taxon>
        <taxon>Heteroconchia</taxon>
        <taxon>Euheterodonta</taxon>
        <taxon>Imparidentia</taxon>
        <taxon>Neoheterodontei</taxon>
        <taxon>Myida</taxon>
        <taxon>Dreissenoidea</taxon>
        <taxon>Dreissenidae</taxon>
        <taxon>Dreissena</taxon>
    </lineage>
</organism>
<sequence length="52" mass="5898">MEDYKGRQCAHLAAMRNHKKVVQLLFDLGVDLDCRCEIGKTPVHYSAQFGCT</sequence>
<name>A0A9D4S2L3_DREPO</name>
<reference evidence="2" key="1">
    <citation type="journal article" date="2019" name="bioRxiv">
        <title>The Genome of the Zebra Mussel, Dreissena polymorpha: A Resource for Invasive Species Research.</title>
        <authorList>
            <person name="McCartney M.A."/>
            <person name="Auch B."/>
            <person name="Kono T."/>
            <person name="Mallez S."/>
            <person name="Zhang Y."/>
            <person name="Obille A."/>
            <person name="Becker A."/>
            <person name="Abrahante J.E."/>
            <person name="Garbe J."/>
            <person name="Badalamenti J.P."/>
            <person name="Herman A."/>
            <person name="Mangelson H."/>
            <person name="Liachko I."/>
            <person name="Sullivan S."/>
            <person name="Sone E.D."/>
            <person name="Koren S."/>
            <person name="Silverstein K.A.T."/>
            <person name="Beckman K.B."/>
            <person name="Gohl D.M."/>
        </authorList>
    </citation>
    <scope>NUCLEOTIDE SEQUENCE</scope>
    <source>
        <strain evidence="2">Duluth1</strain>
        <tissue evidence="2">Whole animal</tissue>
    </source>
</reference>
<evidence type="ECO:0000256" key="1">
    <source>
        <dbReference type="PROSITE-ProRule" id="PRU00023"/>
    </source>
</evidence>
<feature type="repeat" description="ANK" evidence="1">
    <location>
        <begin position="5"/>
        <end position="37"/>
    </location>
</feature>
<keyword evidence="1" id="KW-0040">ANK repeat</keyword>
<evidence type="ECO:0000313" key="3">
    <source>
        <dbReference type="Proteomes" id="UP000828390"/>
    </source>
</evidence>
<dbReference type="InterPro" id="IPR036770">
    <property type="entry name" value="Ankyrin_rpt-contain_sf"/>
</dbReference>